<dbReference type="Gene3D" id="3.40.50.720">
    <property type="entry name" value="NAD(P)-binding Rossmann-like Domain"/>
    <property type="match status" value="1"/>
</dbReference>
<dbReference type="InterPro" id="IPR006076">
    <property type="entry name" value="FAD-dep_OxRdtase"/>
</dbReference>
<protein>
    <recommendedName>
        <fullName evidence="6">FAD dependent oxidoreductase domain-containing protein</fullName>
    </recommendedName>
</protein>
<keyword evidence="5" id="KW-0560">Oxidoreductase</keyword>
<keyword evidence="4" id="KW-0274">FAD</keyword>
<dbReference type="PANTHER" id="PTHR11530:SF26">
    <property type="entry name" value="FAD DEPENDENT OXIDOREDUCTASE SUPERFAMILY (AFU_ORTHOLOGUE AFUA_5G13940)"/>
    <property type="match status" value="1"/>
</dbReference>
<organism evidence="7 8">
    <name type="scientific">Aspergillus keveii</name>
    <dbReference type="NCBI Taxonomy" id="714993"/>
    <lineage>
        <taxon>Eukaryota</taxon>
        <taxon>Fungi</taxon>
        <taxon>Dikarya</taxon>
        <taxon>Ascomycota</taxon>
        <taxon>Pezizomycotina</taxon>
        <taxon>Eurotiomycetes</taxon>
        <taxon>Eurotiomycetidae</taxon>
        <taxon>Eurotiales</taxon>
        <taxon>Aspergillaceae</taxon>
        <taxon>Aspergillus</taxon>
        <taxon>Aspergillus subgen. Nidulantes</taxon>
    </lineage>
</organism>
<keyword evidence="8" id="KW-1185">Reference proteome</keyword>
<evidence type="ECO:0000256" key="1">
    <source>
        <dbReference type="ARBA" id="ARBA00001974"/>
    </source>
</evidence>
<sequence>MPENETIVVIGAGVIGLTTALRLQQSLPKNSHKSILLVARDWPTTTSLNYASPWAGAHYRPVPGKTAQSLREETQAQATYTYFKSACQDAASGIAKVEGVEHLENPPDEYRDQTAIETYYDHLDGFRYLRKEEMPEGVVWGVRYETFVVNSPVYLAYLLRKFILLGGRTREYTLAGPREAFYLADGESGNVRTVVNCSGVGFGDEKSFIIRGQTCLVRNPTTTTLTRQNADGTWSFSIPRPLDGGTIIGGTKGPNDWDPNPSLAVRETLLANAKKWFPFTEESGGEFDVVRDIVGRRPAREGGMRIEVEHVDVGVGGGSGKAGKAGKGKRIVHGYGAAGRGYELSWGVAGDVVRLVLEGEEAGREKAKL</sequence>
<feature type="domain" description="FAD dependent oxidoreductase" evidence="6">
    <location>
        <begin position="7"/>
        <end position="352"/>
    </location>
</feature>
<comment type="cofactor">
    <cofactor evidence="1">
        <name>FAD</name>
        <dbReference type="ChEBI" id="CHEBI:57692"/>
    </cofactor>
</comment>
<name>A0ABR4FT90_9EURO</name>
<dbReference type="Pfam" id="PF01266">
    <property type="entry name" value="DAO"/>
    <property type="match status" value="1"/>
</dbReference>
<proteinExistence type="inferred from homology"/>
<dbReference type="Gene3D" id="3.30.9.10">
    <property type="entry name" value="D-Amino Acid Oxidase, subunit A, domain 2"/>
    <property type="match status" value="1"/>
</dbReference>
<dbReference type="Proteomes" id="UP001610563">
    <property type="component" value="Unassembled WGS sequence"/>
</dbReference>
<comment type="similarity">
    <text evidence="2">Belongs to the DAMOX/DASOX family.</text>
</comment>
<keyword evidence="3" id="KW-0285">Flavoprotein</keyword>
<dbReference type="PIRSF" id="PIRSF000189">
    <property type="entry name" value="D-aa_oxidase"/>
    <property type="match status" value="1"/>
</dbReference>
<evidence type="ECO:0000313" key="7">
    <source>
        <dbReference type="EMBL" id="KAL2786461.1"/>
    </source>
</evidence>
<accession>A0ABR4FT90</accession>
<dbReference type="SUPFAM" id="SSF51971">
    <property type="entry name" value="Nucleotide-binding domain"/>
    <property type="match status" value="1"/>
</dbReference>
<evidence type="ECO:0000259" key="6">
    <source>
        <dbReference type="Pfam" id="PF01266"/>
    </source>
</evidence>
<reference evidence="7 8" key="1">
    <citation type="submission" date="2024-07" db="EMBL/GenBank/DDBJ databases">
        <title>Section-level genome sequencing and comparative genomics of Aspergillus sections Usti and Cavernicolus.</title>
        <authorList>
            <consortium name="Lawrence Berkeley National Laboratory"/>
            <person name="Nybo J.L."/>
            <person name="Vesth T.C."/>
            <person name="Theobald S."/>
            <person name="Frisvad J.C."/>
            <person name="Larsen T.O."/>
            <person name="Kjaerboelling I."/>
            <person name="Rothschild-Mancinelli K."/>
            <person name="Lyhne E.K."/>
            <person name="Kogle M.E."/>
            <person name="Barry K."/>
            <person name="Clum A."/>
            <person name="Na H."/>
            <person name="Ledsgaard L."/>
            <person name="Lin J."/>
            <person name="Lipzen A."/>
            <person name="Kuo A."/>
            <person name="Riley R."/>
            <person name="Mondo S."/>
            <person name="Labutti K."/>
            <person name="Haridas S."/>
            <person name="Pangalinan J."/>
            <person name="Salamov A.A."/>
            <person name="Simmons B.A."/>
            <person name="Magnuson J.K."/>
            <person name="Chen J."/>
            <person name="Drula E."/>
            <person name="Henrissat B."/>
            <person name="Wiebenga A."/>
            <person name="Lubbers R.J."/>
            <person name="Gomes A.C."/>
            <person name="Makela M.R."/>
            <person name="Stajich J."/>
            <person name="Grigoriev I.V."/>
            <person name="Mortensen U.H."/>
            <person name="De Vries R.P."/>
            <person name="Baker S.E."/>
            <person name="Andersen M.R."/>
        </authorList>
    </citation>
    <scope>NUCLEOTIDE SEQUENCE [LARGE SCALE GENOMIC DNA]</scope>
    <source>
        <strain evidence="7 8">CBS 209.92</strain>
    </source>
</reference>
<evidence type="ECO:0000256" key="3">
    <source>
        <dbReference type="ARBA" id="ARBA00022630"/>
    </source>
</evidence>
<evidence type="ECO:0000313" key="8">
    <source>
        <dbReference type="Proteomes" id="UP001610563"/>
    </source>
</evidence>
<evidence type="ECO:0000256" key="2">
    <source>
        <dbReference type="ARBA" id="ARBA00006730"/>
    </source>
</evidence>
<dbReference type="SUPFAM" id="SSF54373">
    <property type="entry name" value="FAD-linked reductases, C-terminal domain"/>
    <property type="match status" value="1"/>
</dbReference>
<gene>
    <name evidence="7" type="ORF">BJX66DRAFT_31004</name>
</gene>
<evidence type="ECO:0000256" key="5">
    <source>
        <dbReference type="ARBA" id="ARBA00023002"/>
    </source>
</evidence>
<dbReference type="PANTHER" id="PTHR11530">
    <property type="entry name" value="D-AMINO ACID OXIDASE"/>
    <property type="match status" value="1"/>
</dbReference>
<evidence type="ECO:0000256" key="4">
    <source>
        <dbReference type="ARBA" id="ARBA00022827"/>
    </source>
</evidence>
<comment type="caution">
    <text evidence="7">The sequence shown here is derived from an EMBL/GenBank/DDBJ whole genome shotgun (WGS) entry which is preliminary data.</text>
</comment>
<dbReference type="InterPro" id="IPR023209">
    <property type="entry name" value="DAO"/>
</dbReference>
<dbReference type="EMBL" id="JBFTWV010000117">
    <property type="protein sequence ID" value="KAL2786461.1"/>
    <property type="molecule type" value="Genomic_DNA"/>
</dbReference>